<organism evidence="2 3">
    <name type="scientific">Melghirimyces thermohalophilus</name>
    <dbReference type="NCBI Taxonomy" id="1236220"/>
    <lineage>
        <taxon>Bacteria</taxon>
        <taxon>Bacillati</taxon>
        <taxon>Bacillota</taxon>
        <taxon>Bacilli</taxon>
        <taxon>Bacillales</taxon>
        <taxon>Thermoactinomycetaceae</taxon>
        <taxon>Melghirimyces</taxon>
    </lineage>
</organism>
<protein>
    <submittedName>
        <fullName evidence="2">Uncharacterized protein</fullName>
    </submittedName>
</protein>
<feature type="region of interest" description="Disordered" evidence="1">
    <location>
        <begin position="1"/>
        <end position="26"/>
    </location>
</feature>
<gene>
    <name evidence="2" type="ORF">SAMN04488112_11381</name>
</gene>
<proteinExistence type="predicted"/>
<dbReference type="AlphaFoldDB" id="A0A1G6NP09"/>
<dbReference type="EMBL" id="FMZA01000013">
    <property type="protein sequence ID" value="SDC68895.1"/>
    <property type="molecule type" value="Genomic_DNA"/>
</dbReference>
<evidence type="ECO:0000313" key="2">
    <source>
        <dbReference type="EMBL" id="SDC68895.1"/>
    </source>
</evidence>
<reference evidence="2 3" key="1">
    <citation type="submission" date="2016-10" db="EMBL/GenBank/DDBJ databases">
        <authorList>
            <person name="de Groot N.N."/>
        </authorList>
    </citation>
    <scope>NUCLEOTIDE SEQUENCE [LARGE SCALE GENOMIC DNA]</scope>
    <source>
        <strain evidence="2 3">DSM 45514</strain>
    </source>
</reference>
<evidence type="ECO:0000313" key="3">
    <source>
        <dbReference type="Proteomes" id="UP000199387"/>
    </source>
</evidence>
<name>A0A1G6NP09_9BACL</name>
<accession>A0A1G6NP09</accession>
<feature type="compositionally biased region" description="Polar residues" evidence="1">
    <location>
        <begin position="1"/>
        <end position="18"/>
    </location>
</feature>
<dbReference type="Proteomes" id="UP000199387">
    <property type="component" value="Unassembled WGS sequence"/>
</dbReference>
<keyword evidence="3" id="KW-1185">Reference proteome</keyword>
<sequence>MRKLQQHATNPNPYQTAMDNRPEEGEETRFLLEWPDAIKVIFSSPHSHHFRSRVRYWIASAMWAVSMRSFPSRSAMVRASFRMRS</sequence>
<evidence type="ECO:0000256" key="1">
    <source>
        <dbReference type="SAM" id="MobiDB-lite"/>
    </source>
</evidence>